<sequence>MAAASPAHEDSSVLRFMRSTVPSDESGGLAPGTNPVSAQEGRTGIGRADDSAREMTSSGLTTPGTPLD</sequence>
<dbReference type="Proteomes" id="UP000217676">
    <property type="component" value="Chromosome"/>
</dbReference>
<gene>
    <name evidence="2" type="ORF">SLA_6994</name>
</gene>
<evidence type="ECO:0000313" key="3">
    <source>
        <dbReference type="Proteomes" id="UP000217676"/>
    </source>
</evidence>
<name>A0A160P9V3_STRLU</name>
<dbReference type="KEGG" id="slau:SLA_6994"/>
<accession>A0A160P9V3</accession>
<reference evidence="2 3" key="1">
    <citation type="journal article" date="2016" name="Genome Announc.">
        <title>Complete Genome Sequence of Thiostrepton-Producing Streptomyces laurentii ATCC 31255.</title>
        <authorList>
            <person name="Doi K."/>
            <person name="Fujino Y."/>
            <person name="Nagayoshi Y."/>
            <person name="Ohshima T."/>
            <person name="Ogata S."/>
        </authorList>
    </citation>
    <scope>NUCLEOTIDE SEQUENCE [LARGE SCALE GENOMIC DNA]</scope>
    <source>
        <strain evidence="2 3">ATCC 31255</strain>
    </source>
</reference>
<proteinExistence type="predicted"/>
<dbReference type="AlphaFoldDB" id="A0A160P9V3"/>
<keyword evidence="3" id="KW-1185">Reference proteome</keyword>
<evidence type="ECO:0000256" key="1">
    <source>
        <dbReference type="SAM" id="MobiDB-lite"/>
    </source>
</evidence>
<dbReference type="EMBL" id="AP017424">
    <property type="protein sequence ID" value="BAU87860.1"/>
    <property type="molecule type" value="Genomic_DNA"/>
</dbReference>
<protein>
    <submittedName>
        <fullName evidence="2">Magnesium transporter NIPA</fullName>
    </submittedName>
</protein>
<feature type="compositionally biased region" description="Polar residues" evidence="1">
    <location>
        <begin position="54"/>
        <end position="68"/>
    </location>
</feature>
<feature type="region of interest" description="Disordered" evidence="1">
    <location>
        <begin position="1"/>
        <end position="68"/>
    </location>
</feature>
<organism evidence="2 3">
    <name type="scientific">Streptomyces laurentii</name>
    <dbReference type="NCBI Taxonomy" id="39478"/>
    <lineage>
        <taxon>Bacteria</taxon>
        <taxon>Bacillati</taxon>
        <taxon>Actinomycetota</taxon>
        <taxon>Actinomycetes</taxon>
        <taxon>Kitasatosporales</taxon>
        <taxon>Streptomycetaceae</taxon>
        <taxon>Streptomyces</taxon>
    </lineage>
</organism>
<evidence type="ECO:0000313" key="2">
    <source>
        <dbReference type="EMBL" id="BAU87860.1"/>
    </source>
</evidence>